<dbReference type="InterPro" id="IPR001965">
    <property type="entry name" value="Znf_PHD"/>
</dbReference>
<dbReference type="CDD" id="cd15545">
    <property type="entry name" value="PHD_BAZ2A_like"/>
    <property type="match status" value="1"/>
</dbReference>
<dbReference type="SMART" id="SM00184">
    <property type="entry name" value="RING"/>
    <property type="match status" value="2"/>
</dbReference>
<accession>A0A2K3D188</accession>
<evidence type="ECO:0000256" key="4">
    <source>
        <dbReference type="PROSITE-ProRule" id="PRU00175"/>
    </source>
</evidence>
<dbReference type="PANTHER" id="PTHR47177:SF3">
    <property type="entry name" value="F18C1.6 PROTEIN"/>
    <property type="match status" value="1"/>
</dbReference>
<feature type="region of interest" description="Disordered" evidence="5">
    <location>
        <begin position="813"/>
        <end position="873"/>
    </location>
</feature>
<feature type="region of interest" description="Disordered" evidence="5">
    <location>
        <begin position="888"/>
        <end position="967"/>
    </location>
</feature>
<dbReference type="InterPro" id="IPR011011">
    <property type="entry name" value="Znf_FYVE_PHD"/>
</dbReference>
<feature type="region of interest" description="Disordered" evidence="5">
    <location>
        <begin position="227"/>
        <end position="435"/>
    </location>
</feature>
<keyword evidence="9" id="KW-1185">Reference proteome</keyword>
<reference evidence="8 9" key="1">
    <citation type="journal article" date="2007" name="Science">
        <title>The Chlamydomonas genome reveals the evolution of key animal and plant functions.</title>
        <authorList>
            <person name="Merchant S.S."/>
            <person name="Prochnik S.E."/>
            <person name="Vallon O."/>
            <person name="Harris E.H."/>
            <person name="Karpowicz S.J."/>
            <person name="Witman G.B."/>
            <person name="Terry A."/>
            <person name="Salamov A."/>
            <person name="Fritz-Laylin L.K."/>
            <person name="Marechal-Drouard L."/>
            <person name="Marshall W.F."/>
            <person name="Qu L.H."/>
            <person name="Nelson D.R."/>
            <person name="Sanderfoot A.A."/>
            <person name="Spalding M.H."/>
            <person name="Kapitonov V.V."/>
            <person name="Ren Q."/>
            <person name="Ferris P."/>
            <person name="Lindquist E."/>
            <person name="Shapiro H."/>
            <person name="Lucas S.M."/>
            <person name="Grimwood J."/>
            <person name="Schmutz J."/>
            <person name="Cardol P."/>
            <person name="Cerutti H."/>
            <person name="Chanfreau G."/>
            <person name="Chen C.L."/>
            <person name="Cognat V."/>
            <person name="Croft M.T."/>
            <person name="Dent R."/>
            <person name="Dutcher S."/>
            <person name="Fernandez E."/>
            <person name="Fukuzawa H."/>
            <person name="Gonzalez-Ballester D."/>
            <person name="Gonzalez-Halphen D."/>
            <person name="Hallmann A."/>
            <person name="Hanikenne M."/>
            <person name="Hippler M."/>
            <person name="Inwood W."/>
            <person name="Jabbari K."/>
            <person name="Kalanon M."/>
            <person name="Kuras R."/>
            <person name="Lefebvre P.A."/>
            <person name="Lemaire S.D."/>
            <person name="Lobanov A.V."/>
            <person name="Lohr M."/>
            <person name="Manuell A."/>
            <person name="Meier I."/>
            <person name="Mets L."/>
            <person name="Mittag M."/>
            <person name="Mittelmeier T."/>
            <person name="Moroney J.V."/>
            <person name="Moseley J."/>
            <person name="Napoli C."/>
            <person name="Nedelcu A.M."/>
            <person name="Niyogi K."/>
            <person name="Novoselov S.V."/>
            <person name="Paulsen I.T."/>
            <person name="Pazour G."/>
            <person name="Purton S."/>
            <person name="Ral J.P."/>
            <person name="Riano-Pachon D.M."/>
            <person name="Riekhof W."/>
            <person name="Rymarquis L."/>
            <person name="Schroda M."/>
            <person name="Stern D."/>
            <person name="Umen J."/>
            <person name="Willows R."/>
            <person name="Wilson N."/>
            <person name="Zimmer S.L."/>
            <person name="Allmer J."/>
            <person name="Balk J."/>
            <person name="Bisova K."/>
            <person name="Chen C.J."/>
            <person name="Elias M."/>
            <person name="Gendler K."/>
            <person name="Hauser C."/>
            <person name="Lamb M.R."/>
            <person name="Ledford H."/>
            <person name="Long J.C."/>
            <person name="Minagawa J."/>
            <person name="Page M.D."/>
            <person name="Pan J."/>
            <person name="Pootakham W."/>
            <person name="Roje S."/>
            <person name="Rose A."/>
            <person name="Stahlberg E."/>
            <person name="Terauchi A.M."/>
            <person name="Yang P."/>
            <person name="Ball S."/>
            <person name="Bowler C."/>
            <person name="Dieckmann C.L."/>
            <person name="Gladyshev V.N."/>
            <person name="Green P."/>
            <person name="Jorgensen R."/>
            <person name="Mayfield S."/>
            <person name="Mueller-Roeber B."/>
            <person name="Rajamani S."/>
            <person name="Sayre R.T."/>
            <person name="Brokstein P."/>
            <person name="Dubchak I."/>
            <person name="Goodstein D."/>
            <person name="Hornick L."/>
            <person name="Huang Y.W."/>
            <person name="Jhaveri J."/>
            <person name="Luo Y."/>
            <person name="Martinez D."/>
            <person name="Ngau W.C."/>
            <person name="Otillar B."/>
            <person name="Poliakov A."/>
            <person name="Porter A."/>
            <person name="Szajkowski L."/>
            <person name="Werner G."/>
            <person name="Zhou K."/>
            <person name="Grigoriev I.V."/>
            <person name="Rokhsar D.S."/>
            <person name="Grossman A.R."/>
        </authorList>
    </citation>
    <scope>NUCLEOTIDE SEQUENCE [LARGE SCALE GENOMIC DNA]</scope>
    <source>
        <strain evidence="9">CC-503</strain>
    </source>
</reference>
<keyword evidence="1" id="KW-0479">Metal-binding</keyword>
<feature type="domain" description="PHD-type" evidence="6">
    <location>
        <begin position="171"/>
        <end position="219"/>
    </location>
</feature>
<gene>
    <name evidence="8" type="ORF">CHLRE_13g592100v5</name>
</gene>
<dbReference type="Pfam" id="PF00628">
    <property type="entry name" value="PHD"/>
    <property type="match status" value="1"/>
</dbReference>
<dbReference type="InterPro" id="IPR019786">
    <property type="entry name" value="Zinc_finger_PHD-type_CS"/>
</dbReference>
<dbReference type="AlphaFoldDB" id="A0A2K3D188"/>
<dbReference type="PROSITE" id="PS50089">
    <property type="entry name" value="ZF_RING_2"/>
    <property type="match status" value="1"/>
</dbReference>
<keyword evidence="3" id="KW-0862">Zinc</keyword>
<organism evidence="8 9">
    <name type="scientific">Chlamydomonas reinhardtii</name>
    <name type="common">Chlamydomonas smithii</name>
    <dbReference type="NCBI Taxonomy" id="3055"/>
    <lineage>
        <taxon>Eukaryota</taxon>
        <taxon>Viridiplantae</taxon>
        <taxon>Chlorophyta</taxon>
        <taxon>core chlorophytes</taxon>
        <taxon>Chlorophyceae</taxon>
        <taxon>CS clade</taxon>
        <taxon>Chlamydomonadales</taxon>
        <taxon>Chlamydomonadaceae</taxon>
        <taxon>Chlamydomonas</taxon>
    </lineage>
</organism>
<feature type="compositionally biased region" description="Low complexity" evidence="5">
    <location>
        <begin position="104"/>
        <end position="116"/>
    </location>
</feature>
<keyword evidence="2 4" id="KW-0863">Zinc-finger</keyword>
<evidence type="ECO:0000256" key="3">
    <source>
        <dbReference type="ARBA" id="ARBA00022833"/>
    </source>
</evidence>
<dbReference type="Gene3D" id="3.30.40.10">
    <property type="entry name" value="Zinc/RING finger domain, C3HC4 (zinc finger)"/>
    <property type="match status" value="2"/>
</dbReference>
<feature type="region of interest" description="Disordered" evidence="5">
    <location>
        <begin position="78"/>
        <end position="146"/>
    </location>
</feature>
<evidence type="ECO:0000313" key="9">
    <source>
        <dbReference type="Proteomes" id="UP000006906"/>
    </source>
</evidence>
<dbReference type="Gramene" id="PNW74269">
    <property type="protein sequence ID" value="PNW74269"/>
    <property type="gene ID" value="CHLRE_13g592100v5"/>
</dbReference>
<dbReference type="OrthoDB" id="515259at2759"/>
<dbReference type="PANTHER" id="PTHR47177">
    <property type="entry name" value="F18C1.6 PROTEIN"/>
    <property type="match status" value="1"/>
</dbReference>
<dbReference type="GO" id="GO:0008270">
    <property type="term" value="F:zinc ion binding"/>
    <property type="evidence" value="ECO:0007669"/>
    <property type="project" value="UniProtKB-KW"/>
</dbReference>
<dbReference type="Proteomes" id="UP000006906">
    <property type="component" value="Chromosome 13"/>
</dbReference>
<dbReference type="PROSITE" id="PS00518">
    <property type="entry name" value="ZF_RING_1"/>
    <property type="match status" value="1"/>
</dbReference>
<feature type="compositionally biased region" description="Basic and acidic residues" evidence="5">
    <location>
        <begin position="921"/>
        <end position="932"/>
    </location>
</feature>
<feature type="compositionally biased region" description="Low complexity" evidence="5">
    <location>
        <begin position="842"/>
        <end position="872"/>
    </location>
</feature>
<dbReference type="SUPFAM" id="SSF57850">
    <property type="entry name" value="RING/U-box"/>
    <property type="match status" value="1"/>
</dbReference>
<feature type="compositionally biased region" description="Low complexity" evidence="5">
    <location>
        <begin position="244"/>
        <end position="253"/>
    </location>
</feature>
<feature type="compositionally biased region" description="Acidic residues" evidence="5">
    <location>
        <begin position="314"/>
        <end position="343"/>
    </location>
</feature>
<evidence type="ECO:0000259" key="6">
    <source>
        <dbReference type="PROSITE" id="PS50016"/>
    </source>
</evidence>
<feature type="compositionally biased region" description="Low complexity" evidence="5">
    <location>
        <begin position="890"/>
        <end position="902"/>
    </location>
</feature>
<dbReference type="GeneID" id="66056081"/>
<evidence type="ECO:0000256" key="5">
    <source>
        <dbReference type="SAM" id="MobiDB-lite"/>
    </source>
</evidence>
<evidence type="ECO:0000313" key="8">
    <source>
        <dbReference type="EMBL" id="PNW74269.1"/>
    </source>
</evidence>
<feature type="region of interest" description="Disordered" evidence="5">
    <location>
        <begin position="530"/>
        <end position="560"/>
    </location>
</feature>
<feature type="domain" description="RING-type" evidence="7">
    <location>
        <begin position="5"/>
        <end position="44"/>
    </location>
</feature>
<dbReference type="CDD" id="cd16574">
    <property type="entry name" value="RING-HC_Topors"/>
    <property type="match status" value="1"/>
</dbReference>
<name>A0A2K3D188_CHLRE</name>
<evidence type="ECO:0008006" key="10">
    <source>
        <dbReference type="Google" id="ProtNLM"/>
    </source>
</evidence>
<dbReference type="KEGG" id="cre:CHLRE_13g592100v5"/>
<evidence type="ECO:0000256" key="1">
    <source>
        <dbReference type="ARBA" id="ARBA00022723"/>
    </source>
</evidence>
<dbReference type="InterPro" id="IPR001841">
    <property type="entry name" value="Znf_RING"/>
</dbReference>
<dbReference type="InterPro" id="IPR017907">
    <property type="entry name" value="Znf_RING_CS"/>
</dbReference>
<feature type="compositionally biased region" description="Acidic residues" evidence="5">
    <location>
        <begin position="125"/>
        <end position="136"/>
    </location>
</feature>
<dbReference type="InterPro" id="IPR019787">
    <property type="entry name" value="Znf_PHD-finger"/>
</dbReference>
<feature type="region of interest" description="Disordered" evidence="5">
    <location>
        <begin position="997"/>
        <end position="1076"/>
    </location>
</feature>
<dbReference type="InterPro" id="IPR058746">
    <property type="entry name" value="Znf_RING-type_Topors"/>
</dbReference>
<dbReference type="InterPro" id="IPR013083">
    <property type="entry name" value="Znf_RING/FYVE/PHD"/>
</dbReference>
<dbReference type="EMBL" id="CM008974">
    <property type="protein sequence ID" value="PNW74269.1"/>
    <property type="molecule type" value="Genomic_DNA"/>
</dbReference>
<dbReference type="InterPro" id="IPR018957">
    <property type="entry name" value="Znf_C3HC4_RING-type"/>
</dbReference>
<dbReference type="RefSeq" id="XP_042917756.1">
    <property type="nucleotide sequence ID" value="XM_043069781.1"/>
</dbReference>
<dbReference type="SUPFAM" id="SSF57903">
    <property type="entry name" value="FYVE/PHD zinc finger"/>
    <property type="match status" value="1"/>
</dbReference>
<evidence type="ECO:0000256" key="2">
    <source>
        <dbReference type="ARBA" id="ARBA00022771"/>
    </source>
</evidence>
<dbReference type="STRING" id="3055.A0A2K3D188"/>
<dbReference type="PROSITE" id="PS50016">
    <property type="entry name" value="ZF_PHD_2"/>
    <property type="match status" value="1"/>
</dbReference>
<feature type="compositionally biased region" description="Basic and acidic residues" evidence="5">
    <location>
        <begin position="819"/>
        <end position="836"/>
    </location>
</feature>
<dbReference type="Pfam" id="PF00097">
    <property type="entry name" value="zf-C3HC4"/>
    <property type="match status" value="1"/>
</dbReference>
<dbReference type="InParanoid" id="A0A2K3D188"/>
<dbReference type="SMART" id="SM00249">
    <property type="entry name" value="PHD"/>
    <property type="match status" value="1"/>
</dbReference>
<feature type="compositionally biased region" description="Low complexity" evidence="5">
    <location>
        <begin position="544"/>
        <end position="559"/>
    </location>
</feature>
<dbReference type="PROSITE" id="PS01359">
    <property type="entry name" value="ZF_PHD_1"/>
    <property type="match status" value="1"/>
</dbReference>
<feature type="region of interest" description="Disordered" evidence="5">
    <location>
        <begin position="685"/>
        <end position="727"/>
    </location>
</feature>
<evidence type="ECO:0000259" key="7">
    <source>
        <dbReference type="PROSITE" id="PS50089"/>
    </source>
</evidence>
<feature type="compositionally biased region" description="Basic residues" evidence="5">
    <location>
        <begin position="373"/>
        <end position="415"/>
    </location>
</feature>
<protein>
    <recommendedName>
        <fullName evidence="10">PHD-type domain-containing protein</fullName>
    </recommendedName>
</protein>
<proteinExistence type="predicted"/>
<sequence length="1199" mass="121605">MRCLCAICYERTRDLGELDACLHRFCFECISRWAQTENRCPMCKERFIVITRKRLPAGPVAAAQQAAEAAAAAADTSVGTAASSRGGNAGRGRKRTRQQAAEIDTPGATAAGDATASGGGAGGGSDDDSEDPDEAEGPPKRLKGTVVETRVVEDRKQRWQPADLLLLNLQELCCQVCRRGDDDTRLLICDGCDRGYHTYCAGLEDIPEGEWYCTQCEQQRAALLQRRRGRGRGQGRARGGAVAGRGAAAARGRGAAGRGAGRGRRRGAAAAKVDSDSDVVLVPDEDEDDDVYGTAVGLDDDEDGYGDDGAGGGGDEEAIWVSDGDSEEEEGEGEEGWASDEEVAAGAEMAPGTGAYGNADDDAGDAVGTAARGRSRGRGSRARGRRRAASSSRSRRGRSTRGRRTSRSRRGRRGASSRAGGGRRRADVADDADAVVPREELRERLGTAAEARARVQMNAAVAAAAAAALAGGDLDEVPLSQRRTVGRVRLFADQVRVEVMRRQWQDLRDEEATAFGRSTLGTAYRAQQQLQPHGGAAGSGAGPSGSSSGPAPSLAAAAAERNAARDRALQALRAQRSAEAAEVRAAAARRRAESTAAAVAAASLRNDYGAYGSSEPLPPPPGLLGAACVGLGVAGAAAEGPDVGVVESAFNLLDRMRGVRPPGHNSSSAAGIAPSTVRAATVPAAAGWGGRSKSNGRAVAGTASGSSRIPGVPPRTAVVSSTSGSTMLGGGPVKPAVAVGGPSAQELLRTGGLRALVGGFKPPQPITAAQLVVPPAFASARPPPAPTAVAAIIGYGPLAAATSGVAAAAAAAKPLTPEKVARPAGDRAGPQDRETRAPPPHSATAAEAAALATKPASSPAADASATAARAAPEGAVGRVDFTADLPQRLPQAAGPPVAPGAATDFSFVGGIESGGAGRPRIKQEPDEVRNDRAGAASGNGGDQDGIQGAANGSQCHAGERSELPAGERQACATVPGTQEVELRASEPGATQLETAAGSVAPEGHTRQEPKLPPVVGRSNEQAEEAGQEMQQQHPSHHRPQHVQHVEDSHNHHQPHRDRPHNLARSPGAPGAAQLEDGEIPSNWHADAEAAAAAAAAARKALKAAAYEAVKPLLKPLYPTHMDKDRYKLVAAAATEALTAQAAAAGVDAVALPGAVAAAARAGGAGGVGGGERAGALAGGAAAAVEDALAGVGLGHLMHV</sequence>